<feature type="region of interest" description="Disordered" evidence="2">
    <location>
        <begin position="485"/>
        <end position="614"/>
    </location>
</feature>
<accession>A0ABV8HR10</accession>
<protein>
    <submittedName>
        <fullName evidence="3">AAWKG family protein</fullName>
    </submittedName>
</protein>
<feature type="region of interest" description="Disordered" evidence="2">
    <location>
        <begin position="769"/>
        <end position="872"/>
    </location>
</feature>
<feature type="compositionally biased region" description="Gly residues" evidence="2">
    <location>
        <begin position="769"/>
        <end position="785"/>
    </location>
</feature>
<feature type="compositionally biased region" description="Gly residues" evidence="2">
    <location>
        <begin position="515"/>
        <end position="527"/>
    </location>
</feature>
<reference evidence="4" key="1">
    <citation type="journal article" date="2019" name="Int. J. Syst. Evol. Microbiol.">
        <title>The Global Catalogue of Microorganisms (GCM) 10K type strain sequencing project: providing services to taxonomists for standard genome sequencing and annotation.</title>
        <authorList>
            <consortium name="The Broad Institute Genomics Platform"/>
            <consortium name="The Broad Institute Genome Sequencing Center for Infectious Disease"/>
            <person name="Wu L."/>
            <person name="Ma J."/>
        </authorList>
    </citation>
    <scope>NUCLEOTIDE SEQUENCE [LARGE SCALE GENOMIC DNA]</scope>
    <source>
        <strain evidence="4">CGMCC 4.7237</strain>
    </source>
</reference>
<evidence type="ECO:0000256" key="2">
    <source>
        <dbReference type="SAM" id="MobiDB-lite"/>
    </source>
</evidence>
<dbReference type="Proteomes" id="UP001595765">
    <property type="component" value="Unassembled WGS sequence"/>
</dbReference>
<feature type="compositionally biased region" description="Low complexity" evidence="2">
    <location>
        <begin position="494"/>
        <end position="514"/>
    </location>
</feature>
<comment type="caution">
    <text evidence="3">The sequence shown here is derived from an EMBL/GenBank/DDBJ whole genome shotgun (WGS) entry which is preliminary data.</text>
</comment>
<feature type="coiled-coil region" evidence="1">
    <location>
        <begin position="414"/>
        <end position="459"/>
    </location>
</feature>
<evidence type="ECO:0000313" key="3">
    <source>
        <dbReference type="EMBL" id="MFC4034385.1"/>
    </source>
</evidence>
<gene>
    <name evidence="3" type="ORF">ACFO3J_23320</name>
</gene>
<proteinExistence type="predicted"/>
<sequence>MAANTYDADDYFGKAVSLFTGYPMPSRKTLFDKLKSKEGIPLFRMDIQTEAVRAVTADDFSALSGWMKHDGEDYDLVFYTAGGDGRHDYASLTMHRARIVFIGVPVDGNGRARLLGGGELSSGGPFTGHYGDEWDSGPMSQYISGSKVAIDTLLSSGTTQGVSYSGASVADADAVDLKSFDRTAMAFDRAKKFFADHANTLKGWQQSLGTEQASWRGEAAGLFWHLIDQLHKNYDSYVTQLGGLNFTSTHTSRFGYTPTSKLGDSVVQAQSQLATQAVNLQSGWTTWAANGEQDPHRALLEELDKLSAWVLQNNIPYVMVTSTGDGDSYSTTAQFKETVDAPGYGGSINDIGTTWKTVGLNAVTQWNTYLDNALKLVSQTAISDLGNHWGTIADDFDSPLETKNTESLTQFLQSDELDVQNDQANQNQNNLNDALNNLNNGLNDNLNNLGNNLNNLGDNLGNNLNSLNNLGNDLGSDLGNSLNDLLGGPGGGDPSDLNPDLGALSNLNNLSDLNGPGGGPNDPGGNLGDLTPSGLNPNLGDLTGPLSNPGGSVTALNPDGSLTTTYPDGSTSTFNPATGQFTTTSPGGKTTTKNLNPGDTVTNPDGSTTTLNADGTLTTKFPDGTVTTVNPVTGATTTTHPDGTVTSSQLNPGASDPFTGLNDLGDLGNLGNLNNGLSNLQHQLTTLHVPDLPTGFPHPLDTVSAGPGALNTLATEGGPAAITPFDTYDNPLSTDGALGSPSALLEGAAATAGPASGATPLNPMGGGMGGMGGGGTGGGQGGGSGERVRNVLTDGDGTARARRRPRTSASAEDEAEMVLPRGIATTGSGGRGRGDRERPATESAAQPVRASWVAEEEDVWGSEEGGAPAVIG</sequence>
<name>A0ABV8HR10_9ACTN</name>
<feature type="compositionally biased region" description="Low complexity" evidence="2">
    <location>
        <begin position="582"/>
        <end position="593"/>
    </location>
</feature>
<feature type="region of interest" description="Disordered" evidence="2">
    <location>
        <begin position="631"/>
        <end position="657"/>
    </location>
</feature>
<dbReference type="InterPro" id="IPR047002">
    <property type="entry name" value="Tcp10_C_sf"/>
</dbReference>
<dbReference type="NCBIfam" id="NF038047">
    <property type="entry name" value="not_Tcp10"/>
    <property type="match status" value="1"/>
</dbReference>
<organism evidence="3 4">
    <name type="scientific">Streptomyces polygonati</name>
    <dbReference type="NCBI Taxonomy" id="1617087"/>
    <lineage>
        <taxon>Bacteria</taxon>
        <taxon>Bacillati</taxon>
        <taxon>Actinomycetota</taxon>
        <taxon>Actinomycetes</taxon>
        <taxon>Kitasatosporales</taxon>
        <taxon>Streptomycetaceae</taxon>
        <taxon>Streptomyces</taxon>
    </lineage>
</organism>
<keyword evidence="4" id="KW-1185">Reference proteome</keyword>
<feature type="compositionally biased region" description="Polar residues" evidence="2">
    <location>
        <begin position="545"/>
        <end position="581"/>
    </location>
</feature>
<dbReference type="EMBL" id="JBHSBB010000014">
    <property type="protein sequence ID" value="MFC4034385.1"/>
    <property type="molecule type" value="Genomic_DNA"/>
</dbReference>
<dbReference type="Gene3D" id="2.60.450.20">
    <property type="match status" value="1"/>
</dbReference>
<evidence type="ECO:0000256" key="1">
    <source>
        <dbReference type="SAM" id="Coils"/>
    </source>
</evidence>
<keyword evidence="1" id="KW-0175">Coiled coil</keyword>
<feature type="compositionally biased region" description="Polar residues" evidence="2">
    <location>
        <begin position="594"/>
        <end position="607"/>
    </location>
</feature>
<dbReference type="RefSeq" id="WP_386432410.1">
    <property type="nucleotide sequence ID" value="NZ_JBHSBB010000014.1"/>
</dbReference>
<evidence type="ECO:0000313" key="4">
    <source>
        <dbReference type="Proteomes" id="UP001595765"/>
    </source>
</evidence>
<feature type="compositionally biased region" description="Low complexity" evidence="2">
    <location>
        <begin position="631"/>
        <end position="646"/>
    </location>
</feature>